<proteinExistence type="predicted"/>
<dbReference type="InterPro" id="IPR021838">
    <property type="entry name" value="DUF3431"/>
</dbReference>
<comment type="caution">
    <text evidence="1">The sequence shown here is derived from an EMBL/GenBank/DDBJ whole genome shotgun (WGS) entry which is preliminary data.</text>
</comment>
<protein>
    <submittedName>
        <fullName evidence="1">DUF3431 domain-containing protein</fullName>
    </submittedName>
</protein>
<organism evidence="1 2">
    <name type="scientific">Mucilaginibacter antarcticus</name>
    <dbReference type="NCBI Taxonomy" id="1855725"/>
    <lineage>
        <taxon>Bacteria</taxon>
        <taxon>Pseudomonadati</taxon>
        <taxon>Bacteroidota</taxon>
        <taxon>Sphingobacteriia</taxon>
        <taxon>Sphingobacteriales</taxon>
        <taxon>Sphingobacteriaceae</taxon>
        <taxon>Mucilaginibacter</taxon>
    </lineage>
</organism>
<evidence type="ECO:0000313" key="2">
    <source>
        <dbReference type="Proteomes" id="UP001597601"/>
    </source>
</evidence>
<dbReference type="Proteomes" id="UP001597601">
    <property type="component" value="Unassembled WGS sequence"/>
</dbReference>
<gene>
    <name evidence="1" type="ORF">ACFSYC_09615</name>
</gene>
<reference evidence="2" key="1">
    <citation type="journal article" date="2019" name="Int. J. Syst. Evol. Microbiol.">
        <title>The Global Catalogue of Microorganisms (GCM) 10K type strain sequencing project: providing services to taxonomists for standard genome sequencing and annotation.</title>
        <authorList>
            <consortium name="The Broad Institute Genomics Platform"/>
            <consortium name="The Broad Institute Genome Sequencing Center for Infectious Disease"/>
            <person name="Wu L."/>
            <person name="Ma J."/>
        </authorList>
    </citation>
    <scope>NUCLEOTIDE SEQUENCE [LARGE SCALE GENOMIC DNA]</scope>
    <source>
        <strain evidence="2">KCTC 52232</strain>
    </source>
</reference>
<accession>A0ABW5XMF7</accession>
<name>A0ABW5XMF7_9SPHI</name>
<keyword evidence="2" id="KW-1185">Reference proteome</keyword>
<evidence type="ECO:0000313" key="1">
    <source>
        <dbReference type="EMBL" id="MFD2864940.1"/>
    </source>
</evidence>
<dbReference type="EMBL" id="JBHUON010000009">
    <property type="protein sequence ID" value="MFD2864940.1"/>
    <property type="molecule type" value="Genomic_DNA"/>
</dbReference>
<sequence length="264" mass="31363">MKKTENFFVISNYNTDPSYLLDYCKDYIVYDQSDKNTFDVSKTSLKFQITQHTGHNITDYFKFFIDNYDNLPETIALIKGNIIGRHLSKAYFEKTYLNQYYTFLYNDEDIKATGKKDVYFLASESEFLEINNSWYVAHHPHKYFGSFNQLLNFIYQKPVVPEYCLFAPGACYIISKHQVLKHTKEFYINLNKILGYTLDPKFPSEAHQIERMLHTIYTCNYEVHAYMNNEQLFDLELDKKVSEKGEVLPKNIILRKIKKLVQKK</sequence>
<dbReference type="Pfam" id="PF11913">
    <property type="entry name" value="DUF3431"/>
    <property type="match status" value="1"/>
</dbReference>
<dbReference type="RefSeq" id="WP_377126338.1">
    <property type="nucleotide sequence ID" value="NZ_JBHUON010000009.1"/>
</dbReference>